<dbReference type="EMBL" id="AOJI01000017">
    <property type="protein sequence ID" value="EMA68762.1"/>
    <property type="molecule type" value="Genomic_DNA"/>
</dbReference>
<evidence type="ECO:0000313" key="3">
    <source>
        <dbReference type="EMBL" id="EMA68762.1"/>
    </source>
</evidence>
<evidence type="ECO:0000313" key="4">
    <source>
        <dbReference type="Proteomes" id="UP000011575"/>
    </source>
</evidence>
<sequence>MVDKSVCGRRKASIGDGDGARPRFGRSPTWGFYPFPADRERMSDGSDRSTFTEGYVVPISGLLALLFALMAGLTAGRALSGNPADAALPVGFAVASLVALRLRQRSLAARDDA</sequence>
<evidence type="ECO:0000256" key="2">
    <source>
        <dbReference type="SAM" id="Phobius"/>
    </source>
</evidence>
<gene>
    <name evidence="3" type="ORF">C461_04007</name>
</gene>
<comment type="caution">
    <text evidence="3">The sequence shown here is derived from an EMBL/GenBank/DDBJ whole genome shotgun (WGS) entry which is preliminary data.</text>
</comment>
<keyword evidence="2" id="KW-1133">Transmembrane helix</keyword>
<dbReference type="AlphaFoldDB" id="M0PF59"/>
<keyword evidence="2" id="KW-0812">Transmembrane</keyword>
<keyword evidence="4" id="KW-1185">Reference proteome</keyword>
<dbReference type="PATRIC" id="fig|1230454.4.peg.827"/>
<organism evidence="3 4">
    <name type="scientific">Halorubrum aidingense JCM 13560</name>
    <dbReference type="NCBI Taxonomy" id="1230454"/>
    <lineage>
        <taxon>Archaea</taxon>
        <taxon>Methanobacteriati</taxon>
        <taxon>Methanobacteriota</taxon>
        <taxon>Stenosarchaea group</taxon>
        <taxon>Halobacteria</taxon>
        <taxon>Halobacteriales</taxon>
        <taxon>Haloferacaceae</taxon>
        <taxon>Halorubrum</taxon>
    </lineage>
</organism>
<name>M0PF59_9EURY</name>
<proteinExistence type="predicted"/>
<reference evidence="3 4" key="1">
    <citation type="journal article" date="2014" name="PLoS Genet.">
        <title>Phylogenetically driven sequencing of extremely halophilic archaea reveals strategies for static and dynamic osmo-response.</title>
        <authorList>
            <person name="Becker E.A."/>
            <person name="Seitzer P.M."/>
            <person name="Tritt A."/>
            <person name="Larsen D."/>
            <person name="Krusor M."/>
            <person name="Yao A.I."/>
            <person name="Wu D."/>
            <person name="Madern D."/>
            <person name="Eisen J.A."/>
            <person name="Darling A.E."/>
            <person name="Facciotti M.T."/>
        </authorList>
    </citation>
    <scope>NUCLEOTIDE SEQUENCE [LARGE SCALE GENOMIC DNA]</scope>
    <source>
        <strain evidence="3 4">JCM 13560</strain>
    </source>
</reference>
<feature type="transmembrane region" description="Helical" evidence="2">
    <location>
        <begin position="86"/>
        <end position="102"/>
    </location>
</feature>
<evidence type="ECO:0000256" key="1">
    <source>
        <dbReference type="SAM" id="MobiDB-lite"/>
    </source>
</evidence>
<accession>M0PF59</accession>
<feature type="transmembrane region" description="Helical" evidence="2">
    <location>
        <begin position="55"/>
        <end position="74"/>
    </location>
</feature>
<keyword evidence="2" id="KW-0472">Membrane</keyword>
<dbReference type="Proteomes" id="UP000011575">
    <property type="component" value="Unassembled WGS sequence"/>
</dbReference>
<protein>
    <submittedName>
        <fullName evidence="3">Uncharacterized protein</fullName>
    </submittedName>
</protein>
<feature type="region of interest" description="Disordered" evidence="1">
    <location>
        <begin position="1"/>
        <end position="28"/>
    </location>
</feature>